<dbReference type="EMBL" id="CP051007">
    <property type="protein sequence ID" value="QNT98233.1"/>
    <property type="molecule type" value="Genomic_DNA"/>
</dbReference>
<organism evidence="1 2">
    <name type="scientific">Streptomyces griseofuscus</name>
    <dbReference type="NCBI Taxonomy" id="146922"/>
    <lineage>
        <taxon>Bacteria</taxon>
        <taxon>Bacillati</taxon>
        <taxon>Actinomycetota</taxon>
        <taxon>Actinomycetes</taxon>
        <taxon>Kitasatosporales</taxon>
        <taxon>Streptomycetaceae</taxon>
        <taxon>Streptomyces</taxon>
    </lineage>
</organism>
<proteinExistence type="predicted"/>
<dbReference type="Proteomes" id="UP000516422">
    <property type="component" value="Plasmid pSGRIFU1"/>
</dbReference>
<evidence type="ECO:0000313" key="1">
    <source>
        <dbReference type="EMBL" id="QNT98233.1"/>
    </source>
</evidence>
<keyword evidence="1" id="KW-0614">Plasmid</keyword>
<dbReference type="AlphaFoldDB" id="A0A7H1QD53"/>
<geneLocation type="plasmid" evidence="1 2">
    <name>pSGRIFU1</name>
</geneLocation>
<gene>
    <name evidence="1" type="ORF">HEP81_08005</name>
</gene>
<protein>
    <submittedName>
        <fullName evidence="1">Uncharacterized protein</fullName>
    </submittedName>
</protein>
<sequence>MVRSGLLRAVRLLAVLAHRVRLLGIVAVGVAVHTKVMAGHEEMCPAITDREHGSVRMPRLR</sequence>
<name>A0A7H1QD53_9ACTN</name>
<reference evidence="1 2" key="1">
    <citation type="submission" date="2020-04" db="EMBL/GenBank/DDBJ databases">
        <title>Characterization and engineering of Streptomyces griseofuscus DSM40191 as a potential heterologous host for expression of BGCs.</title>
        <authorList>
            <person name="Gren T."/>
            <person name="Whitford C.M."/>
            <person name="Mohite O.S."/>
            <person name="Joergensen T.S."/>
            <person name="Nielsen J.B."/>
            <person name="Lee S.Y."/>
            <person name="Weber T."/>
        </authorList>
    </citation>
    <scope>NUCLEOTIDE SEQUENCE [LARGE SCALE GENOMIC DNA]</scope>
    <source>
        <strain evidence="1 2">DSM 40191</strain>
        <plasmid evidence="1 2">pSGRIFU1</plasmid>
    </source>
</reference>
<accession>A0A7H1QD53</accession>
<evidence type="ECO:0000313" key="2">
    <source>
        <dbReference type="Proteomes" id="UP000516422"/>
    </source>
</evidence>
<dbReference type="KEGG" id="sgf:HEP81_08005"/>